<feature type="region of interest" description="Disordered" evidence="1">
    <location>
        <begin position="1"/>
        <end position="88"/>
    </location>
</feature>
<dbReference type="Pfam" id="PF00650">
    <property type="entry name" value="CRAL_TRIO"/>
    <property type="match status" value="1"/>
</dbReference>
<dbReference type="InterPro" id="IPR051026">
    <property type="entry name" value="PI/PC_transfer"/>
</dbReference>
<dbReference type="Proteomes" id="UP000054845">
    <property type="component" value="Unassembled WGS sequence"/>
</dbReference>
<dbReference type="SUPFAM" id="SSF52087">
    <property type="entry name" value="CRAL/TRIO domain"/>
    <property type="match status" value="1"/>
</dbReference>
<feature type="compositionally biased region" description="Low complexity" evidence="1">
    <location>
        <begin position="44"/>
        <end position="61"/>
    </location>
</feature>
<proteinExistence type="predicted"/>
<dbReference type="InterPro" id="IPR011074">
    <property type="entry name" value="CRAL/TRIO_N_dom"/>
</dbReference>
<dbReference type="SMART" id="SM01100">
    <property type="entry name" value="CRAL_TRIO_N"/>
    <property type="match status" value="1"/>
</dbReference>
<dbReference type="InterPro" id="IPR036865">
    <property type="entry name" value="CRAL-TRIO_dom_sf"/>
</dbReference>
<organism evidence="3 4">
    <name type="scientific">Ceraceosorus bombacis</name>
    <dbReference type="NCBI Taxonomy" id="401625"/>
    <lineage>
        <taxon>Eukaryota</taxon>
        <taxon>Fungi</taxon>
        <taxon>Dikarya</taxon>
        <taxon>Basidiomycota</taxon>
        <taxon>Ustilaginomycotina</taxon>
        <taxon>Exobasidiomycetes</taxon>
        <taxon>Ceraceosorales</taxon>
        <taxon>Ceraceosoraceae</taxon>
        <taxon>Ceraceosorus</taxon>
    </lineage>
</organism>
<protein>
    <submittedName>
        <fullName evidence="3">Phosphatidylinositol transfer protein SEC14 and related proteins</fullName>
    </submittedName>
</protein>
<name>A0A0P1BME3_9BASI</name>
<dbReference type="Gene3D" id="3.40.525.10">
    <property type="entry name" value="CRAL-TRIO lipid binding domain"/>
    <property type="match status" value="1"/>
</dbReference>
<dbReference type="PROSITE" id="PS50191">
    <property type="entry name" value="CRAL_TRIO"/>
    <property type="match status" value="1"/>
</dbReference>
<accession>A0A0P1BME3</accession>
<feature type="compositionally biased region" description="Polar residues" evidence="1">
    <location>
        <begin position="409"/>
        <end position="423"/>
    </location>
</feature>
<feature type="domain" description="CRAL-TRIO" evidence="2">
    <location>
        <begin position="173"/>
        <end position="352"/>
    </location>
</feature>
<evidence type="ECO:0000313" key="3">
    <source>
        <dbReference type="EMBL" id="CEH17629.1"/>
    </source>
</evidence>
<dbReference type="SUPFAM" id="SSF46938">
    <property type="entry name" value="CRAL/TRIO N-terminal domain"/>
    <property type="match status" value="1"/>
</dbReference>
<feature type="compositionally biased region" description="Polar residues" evidence="1">
    <location>
        <begin position="21"/>
        <end position="39"/>
    </location>
</feature>
<feature type="compositionally biased region" description="Low complexity" evidence="1">
    <location>
        <begin position="1"/>
        <end position="20"/>
    </location>
</feature>
<dbReference type="InterPro" id="IPR001251">
    <property type="entry name" value="CRAL-TRIO_dom"/>
</dbReference>
<feature type="region of interest" description="Disordered" evidence="1">
    <location>
        <begin position="358"/>
        <end position="436"/>
    </location>
</feature>
<dbReference type="Gene3D" id="1.10.8.20">
    <property type="entry name" value="N-terminal domain of phosphatidylinositol transfer protein sec14p"/>
    <property type="match status" value="1"/>
</dbReference>
<dbReference type="OrthoDB" id="1434354at2759"/>
<dbReference type="PANTHER" id="PTHR45657">
    <property type="entry name" value="CRAL-TRIO DOMAIN-CONTAINING PROTEIN YKL091C-RELATED"/>
    <property type="match status" value="1"/>
</dbReference>
<dbReference type="Pfam" id="PF03765">
    <property type="entry name" value="CRAL_TRIO_N"/>
    <property type="match status" value="1"/>
</dbReference>
<evidence type="ECO:0000259" key="2">
    <source>
        <dbReference type="PROSITE" id="PS50191"/>
    </source>
</evidence>
<dbReference type="STRING" id="401625.A0A0P1BME3"/>
<evidence type="ECO:0000313" key="4">
    <source>
        <dbReference type="Proteomes" id="UP000054845"/>
    </source>
</evidence>
<reference evidence="3 4" key="1">
    <citation type="submission" date="2014-09" db="EMBL/GenBank/DDBJ databases">
        <authorList>
            <person name="Magalhaes I.L.F."/>
            <person name="Oliveira U."/>
            <person name="Santos F.R."/>
            <person name="Vidigal T.H.D.A."/>
            <person name="Brescovit A.D."/>
            <person name="Santos A.J."/>
        </authorList>
    </citation>
    <scope>NUCLEOTIDE SEQUENCE [LARGE SCALE GENOMIC DNA]</scope>
</reference>
<dbReference type="PANTHER" id="PTHR45657:SF1">
    <property type="entry name" value="CRAL-TRIO DOMAIN-CONTAINING PROTEIN YKL091C-RELATED"/>
    <property type="match status" value="1"/>
</dbReference>
<evidence type="ECO:0000256" key="1">
    <source>
        <dbReference type="SAM" id="MobiDB-lite"/>
    </source>
</evidence>
<dbReference type="SMART" id="SM00516">
    <property type="entry name" value="SEC14"/>
    <property type="match status" value="1"/>
</dbReference>
<sequence>MSTVTSGRTTPGGLTGGSTTADSPSRPSTTNSSARTSVESFEVAAPKSKSAKATKSNSAAAPFPSLARTASVSPTQPRPGHPGSLSVSQSAALKTFEQELGRLGALPIGYEADATEEEKLWAQVTLTRYLRARSWNVNNALTMYNATQKWRTSQKLSDLVDPSSSSYFTFDERDAVAEAGWSMYFHNTDKLGRPIFVQGLAGLDTVKLLKATTPERIQTNFCCTLEKACQTRYRAATQARRSLGDATALIDDNFMIVDIGGLGMSTFWAFKGQLQGLLATLDANFPELSGRVQIINAPWLFSSIWAYIKGWLPVGTVDKIDIQGADYKSTLLQYIDADQLPAFYGGACRCSEGCQKSDVGPWHESSSTNQSGKDPAEPDAPGVVPAQQAPKAASVGNVDQQDGEAAPSSLPNIMTNGIATSSDALAPNGGLKSAAPPVAAPVDVEVGAAASPTDHVGSNSS</sequence>
<dbReference type="CDD" id="cd00170">
    <property type="entry name" value="SEC14"/>
    <property type="match status" value="1"/>
</dbReference>
<keyword evidence="4" id="KW-1185">Reference proteome</keyword>
<dbReference type="InterPro" id="IPR036273">
    <property type="entry name" value="CRAL/TRIO_N_dom_sf"/>
</dbReference>
<dbReference type="AlphaFoldDB" id="A0A0P1BME3"/>
<dbReference type="EMBL" id="CCYA01000265">
    <property type="protein sequence ID" value="CEH17629.1"/>
    <property type="molecule type" value="Genomic_DNA"/>
</dbReference>